<dbReference type="Proteomes" id="UP000005239">
    <property type="component" value="Unassembled WGS sequence"/>
</dbReference>
<dbReference type="SUPFAM" id="SSF49854">
    <property type="entry name" value="Spermadhesin, CUB domain"/>
    <property type="match status" value="1"/>
</dbReference>
<dbReference type="PROSITE" id="PS50041">
    <property type="entry name" value="C_TYPE_LECTIN_2"/>
    <property type="match status" value="1"/>
</dbReference>
<dbReference type="InterPro" id="IPR016186">
    <property type="entry name" value="C-type_lectin-like/link_sf"/>
</dbReference>
<dbReference type="SUPFAM" id="SSF56436">
    <property type="entry name" value="C-type lectin-like"/>
    <property type="match status" value="2"/>
</dbReference>
<dbReference type="InterPro" id="IPR001304">
    <property type="entry name" value="C-type_lectin-like"/>
</dbReference>
<dbReference type="CDD" id="cd00037">
    <property type="entry name" value="CLECT"/>
    <property type="match status" value="1"/>
</dbReference>
<evidence type="ECO:0000256" key="1">
    <source>
        <dbReference type="ARBA" id="ARBA00023157"/>
    </source>
</evidence>
<sequence length="393" mass="43374">MRTLKIVLALPAMAAACGFGFDAWFDGQLELRGDVPLVCSAAVRAVECPPAYNQIGRDNKRVYDMARKMTQGLGAETKFMFWLGLTCNGKDYVWPDGSIAEYTNFNGEPHQGPWPCIPENANKEFFFMTDDYVWNASGNTIFGIEWIVAYSAELGCKMVGTHLASIHGKNNDNDCRVYQSNSIRITFDHSVKHNRPVKYGKSSFQMNDFMRRTAVANGYTNGMHIGMAQLDYMNYSWTDKSPVDYTNYGDNEPDDSKGGCVKMTTDTVTAPWVSEQCVSGNLPYFCTKKTITITDAPQPAGCPANAQYKAGDHIYSPSFPSPGGAALCNYRIGEADIEKKVQLDIVFFESNQLHGYMGPTALQVKATGNTMTLKWNATSGVGVRGFQAIAGNY</sequence>
<dbReference type="SMART" id="SM00034">
    <property type="entry name" value="CLECT"/>
    <property type="match status" value="1"/>
</dbReference>
<dbReference type="PROSITE" id="PS51257">
    <property type="entry name" value="PROKAR_LIPOPROTEIN"/>
    <property type="match status" value="1"/>
</dbReference>
<organism evidence="2 3">
    <name type="scientific">Pristionchus pacificus</name>
    <name type="common">Parasitic nematode worm</name>
    <dbReference type="NCBI Taxonomy" id="54126"/>
    <lineage>
        <taxon>Eukaryota</taxon>
        <taxon>Metazoa</taxon>
        <taxon>Ecdysozoa</taxon>
        <taxon>Nematoda</taxon>
        <taxon>Chromadorea</taxon>
        <taxon>Rhabditida</taxon>
        <taxon>Rhabditina</taxon>
        <taxon>Diplogasteromorpha</taxon>
        <taxon>Diplogasteroidea</taxon>
        <taxon>Neodiplogasteridae</taxon>
        <taxon>Pristionchus</taxon>
    </lineage>
</organism>
<evidence type="ECO:0000313" key="3">
    <source>
        <dbReference type="Proteomes" id="UP000005239"/>
    </source>
</evidence>
<keyword evidence="1" id="KW-1015">Disulfide bond</keyword>
<protein>
    <submittedName>
        <fullName evidence="2">C-type lectin</fullName>
    </submittedName>
</protein>
<proteinExistence type="predicted"/>
<dbReference type="OrthoDB" id="5787727at2759"/>
<dbReference type="InterPro" id="IPR016187">
    <property type="entry name" value="CTDL_fold"/>
</dbReference>
<reference evidence="2" key="2">
    <citation type="submission" date="2022-06" db="UniProtKB">
        <authorList>
            <consortium name="EnsemblMetazoa"/>
        </authorList>
    </citation>
    <scope>IDENTIFICATION</scope>
    <source>
        <strain evidence="2">PS312</strain>
    </source>
</reference>
<accession>A0A8R1U3X7</accession>
<dbReference type="InterPro" id="IPR050976">
    <property type="entry name" value="Snaclec"/>
</dbReference>
<dbReference type="AlphaFoldDB" id="A0A2A6BNY1"/>
<keyword evidence="3" id="KW-1185">Reference proteome</keyword>
<dbReference type="InterPro" id="IPR035914">
    <property type="entry name" value="Sperma_CUB_dom_sf"/>
</dbReference>
<name>A0A2A6BNY1_PRIPA</name>
<dbReference type="Gene3D" id="3.10.100.10">
    <property type="entry name" value="Mannose-Binding Protein A, subunit A"/>
    <property type="match status" value="1"/>
</dbReference>
<accession>A0A2A6BNY1</accession>
<gene>
    <name evidence="2" type="primary">WBGene00090149</name>
</gene>
<dbReference type="EnsemblMetazoa" id="PPA00595.1">
    <property type="protein sequence ID" value="PPA00595.1"/>
    <property type="gene ID" value="WBGene00090149"/>
</dbReference>
<dbReference type="PANTHER" id="PTHR22991">
    <property type="entry name" value="PROTEIN CBG13490"/>
    <property type="match status" value="1"/>
</dbReference>
<dbReference type="PANTHER" id="PTHR22991:SF40">
    <property type="entry name" value="PROTEIN CBG13490"/>
    <property type="match status" value="1"/>
</dbReference>
<reference evidence="3" key="1">
    <citation type="journal article" date="2008" name="Nat. Genet.">
        <title>The Pristionchus pacificus genome provides a unique perspective on nematode lifestyle and parasitism.</title>
        <authorList>
            <person name="Dieterich C."/>
            <person name="Clifton S.W."/>
            <person name="Schuster L.N."/>
            <person name="Chinwalla A."/>
            <person name="Delehaunty K."/>
            <person name="Dinkelacker I."/>
            <person name="Fulton L."/>
            <person name="Fulton R."/>
            <person name="Godfrey J."/>
            <person name="Minx P."/>
            <person name="Mitreva M."/>
            <person name="Roeseler W."/>
            <person name="Tian H."/>
            <person name="Witte H."/>
            <person name="Yang S.P."/>
            <person name="Wilson R.K."/>
            <person name="Sommer R.J."/>
        </authorList>
    </citation>
    <scope>NUCLEOTIDE SEQUENCE [LARGE SCALE GENOMIC DNA]</scope>
    <source>
        <strain evidence="3">PS312</strain>
    </source>
</reference>
<evidence type="ECO:0000313" key="2">
    <source>
        <dbReference type="EnsemblMetazoa" id="PPA00595.1"/>
    </source>
</evidence>